<dbReference type="InterPro" id="IPR001874">
    <property type="entry name" value="DHquinase_II"/>
</dbReference>
<dbReference type="EC" id="4.2.1.10" evidence="3"/>
<feature type="active site" description="Proton donor" evidence="3">
    <location>
        <position position="101"/>
    </location>
</feature>
<dbReference type="NCBIfam" id="NF003805">
    <property type="entry name" value="PRK05395.1-2"/>
    <property type="match status" value="1"/>
</dbReference>
<dbReference type="EMBL" id="JAPDRN010000144">
    <property type="protein sequence ID" value="KAJ9618185.1"/>
    <property type="molecule type" value="Genomic_DNA"/>
</dbReference>
<evidence type="ECO:0000256" key="3">
    <source>
        <dbReference type="HAMAP-Rule" id="MF_03136"/>
    </source>
</evidence>
<evidence type="ECO:0000259" key="4">
    <source>
        <dbReference type="Pfam" id="PF07007"/>
    </source>
</evidence>
<dbReference type="PROSITE" id="PS01029">
    <property type="entry name" value="DEHYDROQUINASE_II"/>
    <property type="match status" value="1"/>
</dbReference>
<dbReference type="AlphaFoldDB" id="A0AA38XRE7"/>
<dbReference type="Pfam" id="PF01220">
    <property type="entry name" value="DHquinase_II"/>
    <property type="match status" value="1"/>
</dbReference>
<dbReference type="NCBIfam" id="NF003804">
    <property type="entry name" value="PRK05395.1-1"/>
    <property type="match status" value="1"/>
</dbReference>
<organism evidence="5">
    <name type="scientific">Knufia peltigerae</name>
    <dbReference type="NCBI Taxonomy" id="1002370"/>
    <lineage>
        <taxon>Eukaryota</taxon>
        <taxon>Fungi</taxon>
        <taxon>Dikarya</taxon>
        <taxon>Ascomycota</taxon>
        <taxon>Pezizomycotina</taxon>
        <taxon>Eurotiomycetes</taxon>
        <taxon>Chaetothyriomycetidae</taxon>
        <taxon>Chaetothyriales</taxon>
        <taxon>Trichomeriaceae</taxon>
        <taxon>Knufia</taxon>
    </lineage>
</organism>
<feature type="active site" description="Proton acceptor" evidence="3">
    <location>
        <position position="23"/>
    </location>
</feature>
<sequence>MAKLLVLHGPNLNLLGTREPEVYGHTTLADIDQALVAQAATAGHAVETLQSNAEHVLVDRVQAARNDGTAFILINPAAFTHTSVALRDALAAVAVPFIEIHLSNPHTREPFRQHSYFSDKAVGVVCGFGADSYRYAMDAALARVQAAAAVVLWASLCGVAAASDREAEGIDCAHPTTTMESDLCASDVAAAADVELNAVYAQARRQLRTPANGGSCSYCGNAEQELVLAQRAWMQLRDHDCQAVYALNSDGTARNGAQMRCLITLARDRTRQLRDFYELL</sequence>
<evidence type="ECO:0000256" key="2">
    <source>
        <dbReference type="ARBA" id="ARBA00023239"/>
    </source>
</evidence>
<evidence type="ECO:0000313" key="5">
    <source>
        <dbReference type="EMBL" id="KAJ9618185.1"/>
    </source>
</evidence>
<dbReference type="HAMAP" id="MF_00169">
    <property type="entry name" value="AroQ"/>
    <property type="match status" value="1"/>
</dbReference>
<dbReference type="SUPFAM" id="SSF52304">
    <property type="entry name" value="Type II 3-dehydroquinate dehydratase"/>
    <property type="match status" value="1"/>
</dbReference>
<dbReference type="PANTHER" id="PTHR21272:SF3">
    <property type="entry name" value="CATABOLIC 3-DEHYDROQUINASE"/>
    <property type="match status" value="1"/>
</dbReference>
<comment type="catalytic activity">
    <reaction evidence="3">
        <text>3-dehydroquinate = 3-dehydroshikimate + H2O</text>
        <dbReference type="Rhea" id="RHEA:21096"/>
        <dbReference type="ChEBI" id="CHEBI:15377"/>
        <dbReference type="ChEBI" id="CHEBI:16630"/>
        <dbReference type="ChEBI" id="CHEBI:32364"/>
        <dbReference type="EC" id="4.2.1.10"/>
    </reaction>
</comment>
<comment type="caution">
    <text evidence="3">Lacks conserved residue(s) required for the propagation of feature annotation.</text>
</comment>
<comment type="subunit">
    <text evidence="3">Homododecamer. Adopts a ring-like structure, composed of an arrangement of two hexameric rings stacked on top of one another.</text>
</comment>
<gene>
    <name evidence="3" type="primary">qutE</name>
    <name evidence="5" type="ORF">H2204_013140</name>
</gene>
<feature type="binding site" evidence="3">
    <location>
        <position position="81"/>
    </location>
    <ligand>
        <name>substrate</name>
    </ligand>
</feature>
<feature type="binding site" evidence="3">
    <location>
        <position position="75"/>
    </location>
    <ligand>
        <name>substrate</name>
    </ligand>
</feature>
<comment type="caution">
    <text evidence="5">The sequence shown here is derived from an EMBL/GenBank/DDBJ whole genome shotgun (WGS) entry which is preliminary data.</text>
</comment>
<comment type="similarity">
    <text evidence="3">Belongs to the type-II 3-dehydroquinase family.</text>
</comment>
<dbReference type="NCBIfam" id="NF003806">
    <property type="entry name" value="PRK05395.1-3"/>
    <property type="match status" value="1"/>
</dbReference>
<dbReference type="NCBIfam" id="NF003807">
    <property type="entry name" value="PRK05395.1-4"/>
    <property type="match status" value="1"/>
</dbReference>
<dbReference type="GO" id="GO:0003855">
    <property type="term" value="F:3-dehydroquinate dehydratase activity"/>
    <property type="evidence" value="ECO:0007669"/>
    <property type="project" value="UniProtKB-UniRule"/>
</dbReference>
<dbReference type="GO" id="GO:0019631">
    <property type="term" value="P:quinate catabolic process"/>
    <property type="evidence" value="ECO:0007669"/>
    <property type="project" value="TreeGrafter"/>
</dbReference>
<dbReference type="GO" id="GO:0046279">
    <property type="term" value="P:3,4-dihydroxybenzoate biosynthetic process"/>
    <property type="evidence" value="ECO:0007669"/>
    <property type="project" value="UniProtKB-UniRule"/>
</dbReference>
<dbReference type="Gene3D" id="3.40.50.9100">
    <property type="entry name" value="Dehydroquinase, class II"/>
    <property type="match status" value="1"/>
</dbReference>
<keyword evidence="2 3" id="KW-0456">Lyase</keyword>
<dbReference type="NCBIfam" id="TIGR01088">
    <property type="entry name" value="aroQ"/>
    <property type="match status" value="1"/>
</dbReference>
<dbReference type="PANTHER" id="PTHR21272">
    <property type="entry name" value="CATABOLIC 3-DEHYDROQUINASE"/>
    <property type="match status" value="1"/>
</dbReference>
<accession>A0AA38XRE7</accession>
<keyword evidence="1 3" id="KW-0672">Quinate metabolism</keyword>
<dbReference type="InterPro" id="IPR018509">
    <property type="entry name" value="DHquinase_II_CS"/>
</dbReference>
<name>A0AA38XRE7_9EURO</name>
<feature type="binding site" evidence="3">
    <location>
        <position position="112"/>
    </location>
    <ligand>
        <name>substrate</name>
    </ligand>
</feature>
<reference evidence="5" key="1">
    <citation type="submission" date="2022-10" db="EMBL/GenBank/DDBJ databases">
        <title>Culturing micro-colonial fungi from biological soil crusts in the Mojave desert and describing Neophaeococcomyces mojavensis, and introducing the new genera and species Taxawa tesnikishii.</title>
        <authorList>
            <person name="Kurbessoian T."/>
            <person name="Stajich J.E."/>
        </authorList>
    </citation>
    <scope>NUCLEOTIDE SEQUENCE</scope>
    <source>
        <strain evidence="5">TK_35</strain>
    </source>
</reference>
<dbReference type="Pfam" id="PF07007">
    <property type="entry name" value="LprI"/>
    <property type="match status" value="1"/>
</dbReference>
<feature type="domain" description="Lysozyme inhibitor LprI-like N-terminal" evidence="4">
    <location>
        <begin position="176"/>
        <end position="273"/>
    </location>
</feature>
<feature type="binding site" evidence="3">
    <location>
        <position position="88"/>
    </location>
    <ligand>
        <name>substrate</name>
    </ligand>
</feature>
<proteinExistence type="inferred from homology"/>
<dbReference type="InterPro" id="IPR036441">
    <property type="entry name" value="DHquinase_II_sf"/>
</dbReference>
<comment type="pathway">
    <text evidence="3">Aromatic compound metabolism; 3,4-dihydroxybenzoate biosynthesis; 3,4-dihydroxybenzoate from 3-dehydroquinate: step 1/2.</text>
</comment>
<feature type="site" description="Transition state stabilizer" evidence="3">
    <location>
        <position position="18"/>
    </location>
</feature>
<evidence type="ECO:0000256" key="1">
    <source>
        <dbReference type="ARBA" id="ARBA00022911"/>
    </source>
</evidence>
<dbReference type="Gene3D" id="1.20.1270.180">
    <property type="match status" value="1"/>
</dbReference>
<protein>
    <recommendedName>
        <fullName evidence="3">Catabolic 3-dehydroquinase</fullName>
        <shortName evidence="3">cDHQase</shortName>
        <ecNumber evidence="3">4.2.1.10</ecNumber>
    </recommendedName>
    <alternativeName>
        <fullName evidence="3">3-dehydroquinate dehydratase</fullName>
    </alternativeName>
</protein>
<dbReference type="InterPro" id="IPR009739">
    <property type="entry name" value="LprI-like_N"/>
</dbReference>
<comment type="function">
    <text evidence="3">Is involved in the catabolism of quinate. Allows the utilization of quinate as carbon source via the beta-ketoadipate pathway.</text>
</comment>
<dbReference type="CDD" id="cd00466">
    <property type="entry name" value="DHQase_II"/>
    <property type="match status" value="1"/>
</dbReference>